<accession>A0A1G8DW04</accession>
<proteinExistence type="predicted"/>
<dbReference type="EMBL" id="FNCN01000019">
    <property type="protein sequence ID" value="SDH61785.1"/>
    <property type="molecule type" value="Genomic_DNA"/>
</dbReference>
<dbReference type="STRING" id="504805.SAMN05421505_11918"/>
<dbReference type="RefSeq" id="WP_218125935.1">
    <property type="nucleotide sequence ID" value="NZ_FNCN01000019.1"/>
</dbReference>
<dbReference type="Proteomes" id="UP000198923">
    <property type="component" value="Unassembled WGS sequence"/>
</dbReference>
<sequence length="169" mass="18025">MPACDRPREVDTETSIDPPRAVVVVMEDFEVSRVDAFFKKVTSRFSASGDTMALVITHLLPERPAFLRAVGRAVGVAAVLPKPKSIDARALREITGLMPVEELDRAAFTDPGHVLAVLEARAAGRDVGAAGCGRVLRAHVEAHVRAFLGADRGGGGRHRERPSAVRGLG</sequence>
<organism evidence="1 2">
    <name type="scientific">Sinosporangium album</name>
    <dbReference type="NCBI Taxonomy" id="504805"/>
    <lineage>
        <taxon>Bacteria</taxon>
        <taxon>Bacillati</taxon>
        <taxon>Actinomycetota</taxon>
        <taxon>Actinomycetes</taxon>
        <taxon>Streptosporangiales</taxon>
        <taxon>Streptosporangiaceae</taxon>
        <taxon>Sinosporangium</taxon>
    </lineage>
</organism>
<protein>
    <submittedName>
        <fullName evidence="1">Adenosylhomocysteinase</fullName>
    </submittedName>
</protein>
<reference evidence="1 2" key="1">
    <citation type="submission" date="2016-10" db="EMBL/GenBank/DDBJ databases">
        <authorList>
            <person name="de Groot N.N."/>
        </authorList>
    </citation>
    <scope>NUCLEOTIDE SEQUENCE [LARGE SCALE GENOMIC DNA]</scope>
    <source>
        <strain evidence="1 2">CPCC 201354</strain>
    </source>
</reference>
<name>A0A1G8DW04_9ACTN</name>
<evidence type="ECO:0000313" key="2">
    <source>
        <dbReference type="Proteomes" id="UP000198923"/>
    </source>
</evidence>
<gene>
    <name evidence="1" type="ORF">SAMN05421505_11918</name>
</gene>
<dbReference type="AlphaFoldDB" id="A0A1G8DW04"/>
<evidence type="ECO:0000313" key="1">
    <source>
        <dbReference type="EMBL" id="SDH61785.1"/>
    </source>
</evidence>
<keyword evidence="2" id="KW-1185">Reference proteome</keyword>